<reference evidence="4 5" key="1">
    <citation type="journal article" date="2013" name="PLoS ONE">
        <title>Identification and characterization of three novel lipases belonging to families II and V from Anaerovibrio lipolyticus 5ST.</title>
        <authorList>
            <person name="Prive F."/>
            <person name="Kaderbhai N.N."/>
            <person name="Girdwood S."/>
            <person name="Worgan H.J."/>
            <person name="Pinloche E."/>
            <person name="Scollan N.D."/>
            <person name="Huws S.A."/>
            <person name="Newbold C.J."/>
        </authorList>
    </citation>
    <scope>NUCLEOTIDE SEQUENCE [LARGE SCALE GENOMIC DNA]</scope>
    <source>
        <strain evidence="4 5">5S</strain>
    </source>
</reference>
<feature type="binding site" evidence="2">
    <location>
        <position position="117"/>
    </location>
    <ligand>
        <name>substrate</name>
    </ligand>
</feature>
<feature type="binding site" evidence="2">
    <location>
        <position position="66"/>
    </location>
    <ligand>
        <name>substrate</name>
    </ligand>
</feature>
<feature type="binding site" evidence="2">
    <location>
        <position position="66"/>
    </location>
    <ligand>
        <name>CoA</name>
        <dbReference type="ChEBI" id="CHEBI:57287"/>
    </ligand>
</feature>
<accession>A0A0B2JYR3</accession>
<dbReference type="PIRSF" id="PIRSF014972">
    <property type="entry name" value="FlK"/>
    <property type="match status" value="1"/>
</dbReference>
<dbReference type="InterPro" id="IPR025540">
    <property type="entry name" value="FlK"/>
</dbReference>
<dbReference type="InterPro" id="IPR029069">
    <property type="entry name" value="HotDog_dom_sf"/>
</dbReference>
<keyword evidence="5" id="KW-1185">Reference proteome</keyword>
<proteinExistence type="predicted"/>
<dbReference type="STRING" id="82374.NZ47_08165"/>
<organism evidence="4 5">
    <name type="scientific">Anaerovibrio lipolyticus</name>
    <dbReference type="NCBI Taxonomy" id="82374"/>
    <lineage>
        <taxon>Bacteria</taxon>
        <taxon>Bacillati</taxon>
        <taxon>Bacillota</taxon>
        <taxon>Negativicutes</taxon>
        <taxon>Selenomonadales</taxon>
        <taxon>Selenomonadaceae</taxon>
        <taxon>Anaerovibrio</taxon>
    </lineage>
</organism>
<evidence type="ECO:0000313" key="5">
    <source>
        <dbReference type="Proteomes" id="UP000030993"/>
    </source>
</evidence>
<keyword evidence="4" id="KW-0012">Acyltransferase</keyword>
<feature type="active site" evidence="1">
    <location>
        <position position="73"/>
    </location>
</feature>
<dbReference type="PANTHER" id="PTHR36934:SF1">
    <property type="entry name" value="THIOESTERASE DOMAIN-CONTAINING PROTEIN"/>
    <property type="match status" value="1"/>
</dbReference>
<gene>
    <name evidence="4" type="ORF">NZ47_08165</name>
</gene>
<dbReference type="EMBL" id="JSCE01000166">
    <property type="protein sequence ID" value="KHM51878.1"/>
    <property type="molecule type" value="Genomic_DNA"/>
</dbReference>
<feature type="active site" evidence="1">
    <location>
        <position position="47"/>
    </location>
</feature>
<dbReference type="Proteomes" id="UP000030993">
    <property type="component" value="Unassembled WGS sequence"/>
</dbReference>
<dbReference type="RefSeq" id="WP_039209009.1">
    <property type="nucleotide sequence ID" value="NZ_JSCE01000166.1"/>
</dbReference>
<protein>
    <submittedName>
        <fullName evidence="4">Dihydrolipoamide acyltransferase</fullName>
    </submittedName>
</protein>
<comment type="caution">
    <text evidence="4">The sequence shown here is derived from an EMBL/GenBank/DDBJ whole genome shotgun (WGS) entry which is preliminary data.</text>
</comment>
<sequence length="134" mass="14376">MDFVKEEIKVGLKNTVTEGVTAENTAKEMGSGSLEVYATPAMTCLMEKAATEALEPLLADGWTTVGISLNVQHKAATPLGLNVRAEALVTAVDGRKITFEVKAFDDKEEIGSGTHERFAVMKEKFMAKALGKAQ</sequence>
<name>A0A0B2JYR3_9FIRM</name>
<dbReference type="GO" id="GO:0016746">
    <property type="term" value="F:acyltransferase activity"/>
    <property type="evidence" value="ECO:0007669"/>
    <property type="project" value="UniProtKB-KW"/>
</dbReference>
<dbReference type="Pfam" id="PF22636">
    <property type="entry name" value="FlK"/>
    <property type="match status" value="1"/>
</dbReference>
<feature type="active site" evidence="1">
    <location>
        <position position="39"/>
    </location>
</feature>
<evidence type="ECO:0000313" key="4">
    <source>
        <dbReference type="EMBL" id="KHM51878.1"/>
    </source>
</evidence>
<evidence type="ECO:0000259" key="3">
    <source>
        <dbReference type="Pfam" id="PF22636"/>
    </source>
</evidence>
<dbReference type="AlphaFoldDB" id="A0A0B2JYR3"/>
<feature type="domain" description="Fluoroacetyl-CoA-specific thioesterase-like" evidence="3">
    <location>
        <begin position="20"/>
        <end position="123"/>
    </location>
</feature>
<dbReference type="SUPFAM" id="SSF54637">
    <property type="entry name" value="Thioesterase/thiol ester dehydrase-isomerase"/>
    <property type="match status" value="1"/>
</dbReference>
<evidence type="ECO:0000256" key="2">
    <source>
        <dbReference type="PIRSR" id="PIRSR014972-2"/>
    </source>
</evidence>
<keyword evidence="4" id="KW-0808">Transferase</keyword>
<dbReference type="InterPro" id="IPR054485">
    <property type="entry name" value="FlK-like_dom"/>
</dbReference>
<evidence type="ECO:0000256" key="1">
    <source>
        <dbReference type="PIRSR" id="PIRSR014972-1"/>
    </source>
</evidence>
<dbReference type="Gene3D" id="3.10.129.10">
    <property type="entry name" value="Hotdog Thioesterase"/>
    <property type="match status" value="1"/>
</dbReference>
<dbReference type="PANTHER" id="PTHR36934">
    <property type="entry name" value="BLR0278 PROTEIN"/>
    <property type="match status" value="1"/>
</dbReference>